<evidence type="ECO:0000313" key="3">
    <source>
        <dbReference type="EMBL" id="AZS37062.1"/>
    </source>
</evidence>
<name>A0A3S9WAG3_9MICO</name>
<protein>
    <recommendedName>
        <fullName evidence="2">DUF4397 domain-containing protein</fullName>
    </recommendedName>
</protein>
<feature type="chain" id="PRO_5019506705" description="DUF4397 domain-containing protein" evidence="1">
    <location>
        <begin position="31"/>
        <end position="276"/>
    </location>
</feature>
<proteinExistence type="predicted"/>
<feature type="signal peptide" evidence="1">
    <location>
        <begin position="1"/>
        <end position="30"/>
    </location>
</feature>
<dbReference type="RefSeq" id="WP_127095678.1">
    <property type="nucleotide sequence ID" value="NZ_CP031423.1"/>
</dbReference>
<keyword evidence="1" id="KW-0732">Signal</keyword>
<feature type="domain" description="DUF4397" evidence="2">
    <location>
        <begin position="47"/>
        <end position="168"/>
    </location>
</feature>
<keyword evidence="4" id="KW-1185">Reference proteome</keyword>
<accession>A0A3S9WAG3</accession>
<dbReference type="EMBL" id="CP031423">
    <property type="protein sequence ID" value="AZS37062.1"/>
    <property type="molecule type" value="Genomic_DNA"/>
</dbReference>
<sequence length="276" mass="27263">MSTTRIVRAGIVAALTALAVTVSIAAPASAASPSTAAAPSAVEQPGWLRLGHFSPDTKQVDVRVASISGGDPVLELNSVGYGDVSDYRVLPAGTYTVSMISAGSGDWSKVAISATVSVASADATTVAAYGPNSALQVRAFEDDLTTPTPGNARIRVVQASTLSPSVDVKTSTGLAVATGAKSGTATTYAEVPAGPWTLDLTAAGGKTDRVDVNVADGSVTTLFVLDNAQGGLTIVPILDSADVGLTPVGGVQTGGGFLASAQARGVGGAGLHALLS</sequence>
<dbReference type="InterPro" id="IPR025510">
    <property type="entry name" value="DUF4397"/>
</dbReference>
<gene>
    <name evidence="3" type="ORF">CVS47_01687</name>
</gene>
<dbReference type="AlphaFoldDB" id="A0A3S9WAG3"/>
<dbReference type="Proteomes" id="UP000276888">
    <property type="component" value="Chromosome"/>
</dbReference>
<evidence type="ECO:0000256" key="1">
    <source>
        <dbReference type="SAM" id="SignalP"/>
    </source>
</evidence>
<dbReference type="OrthoDB" id="9783299at2"/>
<reference evidence="3 4" key="1">
    <citation type="submission" date="2018-08" db="EMBL/GenBank/DDBJ databases">
        <title>Microbacterium lemovicicum sp. nov., a bacterium isolated from a natural uranium-rich soil.</title>
        <authorList>
            <person name="ORTET P."/>
        </authorList>
    </citation>
    <scope>NUCLEOTIDE SEQUENCE [LARGE SCALE GENOMIC DNA]</scope>
    <source>
        <strain evidence="3 4">Viu22</strain>
    </source>
</reference>
<organism evidence="3 4">
    <name type="scientific">Microbacterium lemovicicum</name>
    <dbReference type="NCBI Taxonomy" id="1072463"/>
    <lineage>
        <taxon>Bacteria</taxon>
        <taxon>Bacillati</taxon>
        <taxon>Actinomycetota</taxon>
        <taxon>Actinomycetes</taxon>
        <taxon>Micrococcales</taxon>
        <taxon>Microbacteriaceae</taxon>
        <taxon>Microbacterium</taxon>
    </lineage>
</organism>
<dbReference type="Pfam" id="PF14344">
    <property type="entry name" value="DUF4397"/>
    <property type="match status" value="1"/>
</dbReference>
<evidence type="ECO:0000313" key="4">
    <source>
        <dbReference type="Proteomes" id="UP000276888"/>
    </source>
</evidence>
<dbReference type="KEGG" id="mlv:CVS47_01687"/>
<evidence type="ECO:0000259" key="2">
    <source>
        <dbReference type="Pfam" id="PF14344"/>
    </source>
</evidence>